<proteinExistence type="predicted"/>
<accession>A0A2U9GBH5</accession>
<reference evidence="1" key="1">
    <citation type="submission" date="2017-11" db="EMBL/GenBank/DDBJ databases">
        <authorList>
            <person name="Parrilla Taylor D.P."/>
            <person name="Vibanco-Perez N."/>
            <person name="Duran-Avelar Md.J."/>
            <person name="Gomez-Gil B."/>
            <person name="Llera-Herrera R."/>
            <person name="Vazquez-Juarez R."/>
        </authorList>
    </citation>
    <scope>NUCLEOTIDE SEQUENCE</scope>
    <source>
        <strain evidence="1">ACF2</strain>
    </source>
</reference>
<organismHost>
    <name type="scientific">Crustacea</name>
    <name type="common">crustaceans</name>
    <dbReference type="NCBI Taxonomy" id="6657"/>
</organismHost>
<sequence length="68" mass="7514">MGYIDKFFHAVVPLRSSRISFSSCIVQSLILMTTGKSPANLSKDEAVSSMFSLMLLISPSINLSFLRE</sequence>
<dbReference type="EMBL" id="MG432475">
    <property type="protein sequence ID" value="AWQ60869.1"/>
    <property type="molecule type" value="Genomic_DNA"/>
</dbReference>
<organism evidence="1">
    <name type="scientific">White spot syndrome virus</name>
    <name type="common">WSSV</name>
    <name type="synonym">White spot bacilliform virus</name>
    <dbReference type="NCBI Taxonomy" id="92652"/>
    <lineage>
        <taxon>Viruses</taxon>
        <taxon>Viruses incertae sedis</taxon>
        <taxon>Naldaviricetes</taxon>
        <taxon>Nimaviridae</taxon>
        <taxon>Whispovirus</taxon>
        <taxon>White spot syndrome virus</taxon>
    </lineage>
</organism>
<gene>
    <name evidence="1" type="primary">293</name>
</gene>
<protein>
    <submittedName>
        <fullName evidence="1">Wsv293</fullName>
    </submittedName>
</protein>
<name>A0A2U9GBH5_WSSV</name>
<evidence type="ECO:0000313" key="1">
    <source>
        <dbReference type="EMBL" id="AWQ60869.1"/>
    </source>
</evidence>
<reference evidence="1" key="2">
    <citation type="journal article" name="FEMS Microbiol. Lett.">
        <title>Molecular variability and genetic structure of white spot syndrome virus strains from northwest Mexico based on the analysis of genomes.</title>
        <authorList>
            <person name="Parrilla-Taylor D.P."/>
            <person name="Vibanco-Perez N."/>
            <person name="Duran-Avelar M.J."/>
            <person name="Gomez-Gil B."/>
            <person name="Llera-Herrera R."/>
            <person name="Vazquez-Juarez R."/>
        </authorList>
    </citation>
    <scope>NUCLEOTIDE SEQUENCE</scope>
    <source>
        <strain evidence="1">ACF2</strain>
    </source>
</reference>